<reference evidence="1" key="1">
    <citation type="submission" date="2016-10" db="EMBL/GenBank/DDBJ databases">
        <title>Agrobacterium Ti plasmids: Classification based on T-DNA and Vir regions organization.</title>
        <authorList>
            <person name="Nabi N."/>
            <person name="Vial L."/>
            <person name="Ben Hafsa A."/>
            <person name="Chapulliot D."/>
            <person name="Berard A."/>
            <person name="Chauveau A."/>
            <person name="Le Paslier M.-C."/>
            <person name="Harzallah Skhiri F."/>
            <person name="Brunel D."/>
            <person name="Nesme X."/>
            <person name="Chaouachi M."/>
        </authorList>
    </citation>
    <scope>NUCLEOTIDE SEQUENCE</scope>
    <source>
        <strain evidence="1">CFBP2788</strain>
        <plasmid evidence="1">pTi_CFBP2788</plasmid>
    </source>
</reference>
<dbReference type="AlphaFoldDB" id="A0A2Z2PIA9"/>
<dbReference type="EMBL" id="KY000032">
    <property type="protein sequence ID" value="ASK41881.1"/>
    <property type="molecule type" value="Genomic_DNA"/>
</dbReference>
<proteinExistence type="predicted"/>
<name>A0A2Z2PIA9_9HYPH</name>
<accession>A0A2Z2PIA9</accession>
<sequence>MWKYFSNQAHFSLNVSYFLSFLSQSRGFAECGKFYAELLFDIYAPTFSSLGHRRHEFLVFFKERLVQISDFREDIYSV</sequence>
<organism evidence="1">
    <name type="scientific">Agrobacterium fabrum</name>
    <dbReference type="NCBI Taxonomy" id="1176649"/>
    <lineage>
        <taxon>Bacteria</taxon>
        <taxon>Pseudomonadati</taxon>
        <taxon>Pseudomonadota</taxon>
        <taxon>Alphaproteobacteria</taxon>
        <taxon>Hyphomicrobiales</taxon>
        <taxon>Rhizobiaceae</taxon>
        <taxon>Rhizobium/Agrobacterium group</taxon>
        <taxon>Agrobacterium</taxon>
        <taxon>Agrobacterium tumefaciens complex</taxon>
    </lineage>
</organism>
<geneLocation type="plasmid" evidence="1">
    <name>pTi_CFBP2788</name>
</geneLocation>
<protein>
    <submittedName>
        <fullName evidence="1">Uncharacterized protein</fullName>
    </submittedName>
</protein>
<evidence type="ECO:0000313" key="1">
    <source>
        <dbReference type="EMBL" id="ASK41881.1"/>
    </source>
</evidence>
<keyword evidence="1" id="KW-0614">Plasmid</keyword>